<feature type="signal peptide" evidence="1">
    <location>
        <begin position="1"/>
        <end position="27"/>
    </location>
</feature>
<comment type="caution">
    <text evidence="3">The sequence shown here is derived from an EMBL/GenBank/DDBJ whole genome shotgun (WGS) entry which is preliminary data.</text>
</comment>
<feature type="domain" description="SMP-30/Gluconolactonase/LRE-like region" evidence="2">
    <location>
        <begin position="174"/>
        <end position="292"/>
    </location>
</feature>
<sequence>MTGRVRSVITAAVIAAAALTTPGAATAAPAQDCTPWQVRTVATGLGLPLENLAFDGRGGLLVSKTLFAGNGSVERVTPDGAVSTLLPVRGPGALTVRGDELYVNTGHLTVDGTLGLKTGTIDIYDFGTGKRRTWATNLTMPDGGTVLPNGDAVISTLIGPERGLWLVRKENPSAPERYGPDLLGPNGMVVSNDGRTLYVANTGDPGFQIAGIDLANPSAPAKKIRLQAPWPLNIIDDLTIGPDGRLYTAGEHGIVYRVDPESGSTCAIATGVHLGSSVRFGAGPGWDLESLYSTGFDGAVRRLVPPGQGE</sequence>
<dbReference type="Proteomes" id="UP000580861">
    <property type="component" value="Unassembled WGS sequence"/>
</dbReference>
<evidence type="ECO:0000313" key="4">
    <source>
        <dbReference type="Proteomes" id="UP000580861"/>
    </source>
</evidence>
<dbReference type="InterPro" id="IPR011042">
    <property type="entry name" value="6-blade_b-propeller_TolB-like"/>
</dbReference>
<dbReference type="SUPFAM" id="SSF63829">
    <property type="entry name" value="Calcium-dependent phosphotriesterase"/>
    <property type="match status" value="1"/>
</dbReference>
<accession>A0A841ATF2</accession>
<dbReference type="InterPro" id="IPR013658">
    <property type="entry name" value="SGL"/>
</dbReference>
<dbReference type="EMBL" id="JACHMX010000001">
    <property type="protein sequence ID" value="MBB5852099.1"/>
    <property type="molecule type" value="Genomic_DNA"/>
</dbReference>
<name>A0A841ATF2_9PSEU</name>
<evidence type="ECO:0000259" key="2">
    <source>
        <dbReference type="Pfam" id="PF08450"/>
    </source>
</evidence>
<keyword evidence="1" id="KW-0732">Signal</keyword>
<dbReference type="Gene3D" id="2.120.10.30">
    <property type="entry name" value="TolB, C-terminal domain"/>
    <property type="match status" value="1"/>
</dbReference>
<dbReference type="RefSeq" id="WP_184894315.1">
    <property type="nucleotide sequence ID" value="NZ_JACHMX010000001.1"/>
</dbReference>
<protein>
    <recommendedName>
        <fullName evidence="2">SMP-30/Gluconolactonase/LRE-like region domain-containing protein</fullName>
    </recommendedName>
</protein>
<gene>
    <name evidence="3" type="ORF">HDA45_002186</name>
</gene>
<keyword evidence="4" id="KW-1185">Reference proteome</keyword>
<dbReference type="AlphaFoldDB" id="A0A841ATF2"/>
<proteinExistence type="predicted"/>
<evidence type="ECO:0000256" key="1">
    <source>
        <dbReference type="SAM" id="SignalP"/>
    </source>
</evidence>
<feature type="chain" id="PRO_5032725098" description="SMP-30/Gluconolactonase/LRE-like region domain-containing protein" evidence="1">
    <location>
        <begin position="28"/>
        <end position="310"/>
    </location>
</feature>
<evidence type="ECO:0000313" key="3">
    <source>
        <dbReference type="EMBL" id="MBB5852099.1"/>
    </source>
</evidence>
<dbReference type="Pfam" id="PF08450">
    <property type="entry name" value="SGL"/>
    <property type="match status" value="1"/>
</dbReference>
<organism evidence="3 4">
    <name type="scientific">Amycolatopsis umgeniensis</name>
    <dbReference type="NCBI Taxonomy" id="336628"/>
    <lineage>
        <taxon>Bacteria</taxon>
        <taxon>Bacillati</taxon>
        <taxon>Actinomycetota</taxon>
        <taxon>Actinomycetes</taxon>
        <taxon>Pseudonocardiales</taxon>
        <taxon>Pseudonocardiaceae</taxon>
        <taxon>Amycolatopsis</taxon>
    </lineage>
</organism>
<reference evidence="3 4" key="1">
    <citation type="submission" date="2020-08" db="EMBL/GenBank/DDBJ databases">
        <title>Sequencing the genomes of 1000 actinobacteria strains.</title>
        <authorList>
            <person name="Klenk H.-P."/>
        </authorList>
    </citation>
    <scope>NUCLEOTIDE SEQUENCE [LARGE SCALE GENOMIC DNA]</scope>
    <source>
        <strain evidence="3 4">DSM 45272</strain>
    </source>
</reference>